<accession>X1VWB3</accession>
<evidence type="ECO:0000313" key="1">
    <source>
        <dbReference type="EMBL" id="GAJ22726.1"/>
    </source>
</evidence>
<organism evidence="1">
    <name type="scientific">marine sediment metagenome</name>
    <dbReference type="NCBI Taxonomy" id="412755"/>
    <lineage>
        <taxon>unclassified sequences</taxon>
        <taxon>metagenomes</taxon>
        <taxon>ecological metagenomes</taxon>
    </lineage>
</organism>
<proteinExistence type="predicted"/>
<protein>
    <submittedName>
        <fullName evidence="1">Uncharacterized protein</fullName>
    </submittedName>
</protein>
<sequence length="122" mass="14387">MVRRVVIEGHGPLRQQEFKTSELYKKLAANFQELLKQWQDSHPGRLISEVDLLQALGKSRREVRKDIVAYITESIYEDPNCEIVRFVSEERRPGRQPLSYDMFAWWVNLLIKKPLVSEPMES</sequence>
<dbReference type="EMBL" id="BARW01039789">
    <property type="protein sequence ID" value="GAJ22726.1"/>
    <property type="molecule type" value="Genomic_DNA"/>
</dbReference>
<reference evidence="1" key="1">
    <citation type="journal article" date="2014" name="Front. Microbiol.">
        <title>High frequency of phylogenetically diverse reductive dehalogenase-homologous genes in deep subseafloor sedimentary metagenomes.</title>
        <authorList>
            <person name="Kawai M."/>
            <person name="Futagami T."/>
            <person name="Toyoda A."/>
            <person name="Takaki Y."/>
            <person name="Nishi S."/>
            <person name="Hori S."/>
            <person name="Arai W."/>
            <person name="Tsubouchi T."/>
            <person name="Morono Y."/>
            <person name="Uchiyama I."/>
            <person name="Ito T."/>
            <person name="Fujiyama A."/>
            <person name="Inagaki F."/>
            <person name="Takami H."/>
        </authorList>
    </citation>
    <scope>NUCLEOTIDE SEQUENCE</scope>
    <source>
        <strain evidence="1">Expedition CK06-06</strain>
    </source>
</reference>
<comment type="caution">
    <text evidence="1">The sequence shown here is derived from an EMBL/GenBank/DDBJ whole genome shotgun (WGS) entry which is preliminary data.</text>
</comment>
<gene>
    <name evidence="1" type="ORF">S12H4_60448</name>
</gene>
<dbReference type="AlphaFoldDB" id="X1VWB3"/>
<name>X1VWB3_9ZZZZ</name>